<evidence type="ECO:0000256" key="1">
    <source>
        <dbReference type="SAM" id="MobiDB-lite"/>
    </source>
</evidence>
<dbReference type="RefSeq" id="WP_183598440.1">
    <property type="nucleotide sequence ID" value="NZ_JACHXK010000002.1"/>
</dbReference>
<dbReference type="EMBL" id="JACHXK010000002">
    <property type="protein sequence ID" value="MBB3109416.1"/>
    <property type="molecule type" value="Genomic_DNA"/>
</dbReference>
<feature type="transmembrane region" description="Helical" evidence="2">
    <location>
        <begin position="36"/>
        <end position="58"/>
    </location>
</feature>
<reference evidence="3 4" key="1">
    <citation type="submission" date="2020-08" db="EMBL/GenBank/DDBJ databases">
        <title>Genomic Encyclopedia of Type Strains, Phase III (KMG-III): the genomes of soil and plant-associated and newly described type strains.</title>
        <authorList>
            <person name="Whitman W."/>
        </authorList>
    </citation>
    <scope>NUCLEOTIDE SEQUENCE [LARGE SCALE GENOMIC DNA]</scope>
    <source>
        <strain evidence="3 4">CECT 5862</strain>
    </source>
</reference>
<evidence type="ECO:0000256" key="2">
    <source>
        <dbReference type="SAM" id="Phobius"/>
    </source>
</evidence>
<comment type="caution">
    <text evidence="3">The sequence shown here is derived from an EMBL/GenBank/DDBJ whole genome shotgun (WGS) entry which is preliminary data.</text>
</comment>
<dbReference type="Proteomes" id="UP000570361">
    <property type="component" value="Unassembled WGS sequence"/>
</dbReference>
<organism evidence="3 4">
    <name type="scientific">Paenibacillus phyllosphaerae</name>
    <dbReference type="NCBI Taxonomy" id="274593"/>
    <lineage>
        <taxon>Bacteria</taxon>
        <taxon>Bacillati</taxon>
        <taxon>Bacillota</taxon>
        <taxon>Bacilli</taxon>
        <taxon>Bacillales</taxon>
        <taxon>Paenibacillaceae</taxon>
        <taxon>Paenibacillus</taxon>
    </lineage>
</organism>
<evidence type="ECO:0000313" key="3">
    <source>
        <dbReference type="EMBL" id="MBB3109416.1"/>
    </source>
</evidence>
<keyword evidence="2" id="KW-0472">Membrane</keyword>
<keyword evidence="2" id="KW-1133">Transmembrane helix</keyword>
<keyword evidence="4" id="KW-1185">Reference proteome</keyword>
<proteinExistence type="predicted"/>
<dbReference type="AlphaFoldDB" id="A0A7W5AWI5"/>
<name>A0A7W5AWI5_9BACL</name>
<keyword evidence="3" id="KW-0969">Cilium</keyword>
<evidence type="ECO:0000313" key="4">
    <source>
        <dbReference type="Proteomes" id="UP000570361"/>
    </source>
</evidence>
<feature type="transmembrane region" description="Helical" evidence="2">
    <location>
        <begin position="6"/>
        <end position="24"/>
    </location>
</feature>
<feature type="compositionally biased region" description="Polar residues" evidence="1">
    <location>
        <begin position="107"/>
        <end position="116"/>
    </location>
</feature>
<keyword evidence="3" id="KW-0282">Flagellum</keyword>
<feature type="compositionally biased region" description="Basic and acidic residues" evidence="1">
    <location>
        <begin position="131"/>
        <end position="146"/>
    </location>
</feature>
<keyword evidence="3" id="KW-0966">Cell projection</keyword>
<protein>
    <submittedName>
        <fullName evidence="3">Flagellar biosynthesis/type III secretory pathway M-ring protein FliF/YscJ</fullName>
    </submittedName>
</protein>
<sequence>MIGSWRWNAVLGSIGGFLTMFASLGSNGLAISAIRFLYAFIAFFIIAYVFRAVIAAILRPPAAPDGQSLTGDQDEESKGRRVDYSTPDESDELSDMLKQQLDGKPPVNQTTEQQPQFKPLQPEKLVSTQNRDPEEIAKAIRHLTGE</sequence>
<keyword evidence="2" id="KW-0812">Transmembrane</keyword>
<feature type="region of interest" description="Disordered" evidence="1">
    <location>
        <begin position="62"/>
        <end position="146"/>
    </location>
</feature>
<gene>
    <name evidence="3" type="ORF">FHS18_001468</name>
</gene>
<accession>A0A7W5AWI5</accession>